<reference evidence="2" key="1">
    <citation type="submission" date="2020-08" db="EMBL/GenBank/DDBJ databases">
        <title>Spodoptera exigua strain:BAW_Kor-Di-RS1 Genome sequencing and assembly.</title>
        <authorList>
            <person name="Kim J."/>
            <person name="Nam H.Y."/>
            <person name="Kwon M."/>
            <person name="Choi J.H."/>
            <person name="Cho S.R."/>
            <person name="Kim G.-H."/>
        </authorList>
    </citation>
    <scope>NUCLEOTIDE SEQUENCE</scope>
    <source>
        <strain evidence="2">BAW_Kor-Di-RS1</strain>
        <tissue evidence="2">Whole-body</tissue>
    </source>
</reference>
<organism evidence="2 3">
    <name type="scientific">Spodoptera exigua</name>
    <name type="common">Beet armyworm</name>
    <name type="synonym">Noctua fulgens</name>
    <dbReference type="NCBI Taxonomy" id="7107"/>
    <lineage>
        <taxon>Eukaryota</taxon>
        <taxon>Metazoa</taxon>
        <taxon>Ecdysozoa</taxon>
        <taxon>Arthropoda</taxon>
        <taxon>Hexapoda</taxon>
        <taxon>Insecta</taxon>
        <taxon>Pterygota</taxon>
        <taxon>Neoptera</taxon>
        <taxon>Endopterygota</taxon>
        <taxon>Lepidoptera</taxon>
        <taxon>Glossata</taxon>
        <taxon>Ditrysia</taxon>
        <taxon>Noctuoidea</taxon>
        <taxon>Noctuidae</taxon>
        <taxon>Amphipyrinae</taxon>
        <taxon>Spodoptera</taxon>
    </lineage>
</organism>
<dbReference type="Proteomes" id="UP000648187">
    <property type="component" value="Unassembled WGS sequence"/>
</dbReference>
<feature type="region of interest" description="Disordered" evidence="1">
    <location>
        <begin position="1"/>
        <end position="31"/>
    </location>
</feature>
<sequence length="57" mass="6471">MTGLQEQTAMKQKTHGSQALSSLGHCGPSGQDRLLQSLLRRNRYINKRKENFMIVLV</sequence>
<dbReference type="EMBL" id="JACKWZ010000026">
    <property type="protein sequence ID" value="KAF9421141.1"/>
    <property type="molecule type" value="Genomic_DNA"/>
</dbReference>
<keyword evidence="3" id="KW-1185">Reference proteome</keyword>
<gene>
    <name evidence="2" type="ORF">HW555_002853</name>
</gene>
<protein>
    <submittedName>
        <fullName evidence="2">Uncharacterized protein</fullName>
    </submittedName>
</protein>
<evidence type="ECO:0000256" key="1">
    <source>
        <dbReference type="SAM" id="MobiDB-lite"/>
    </source>
</evidence>
<feature type="compositionally biased region" description="Polar residues" evidence="1">
    <location>
        <begin position="1"/>
        <end position="21"/>
    </location>
</feature>
<dbReference type="AlphaFoldDB" id="A0A835GQI6"/>
<name>A0A835GQI6_SPOEX</name>
<evidence type="ECO:0000313" key="2">
    <source>
        <dbReference type="EMBL" id="KAF9421141.1"/>
    </source>
</evidence>
<proteinExistence type="predicted"/>
<accession>A0A835GQI6</accession>
<evidence type="ECO:0000313" key="3">
    <source>
        <dbReference type="Proteomes" id="UP000648187"/>
    </source>
</evidence>
<comment type="caution">
    <text evidence="2">The sequence shown here is derived from an EMBL/GenBank/DDBJ whole genome shotgun (WGS) entry which is preliminary data.</text>
</comment>